<dbReference type="KEGG" id="spar:SPRG_14374"/>
<dbReference type="OrthoDB" id="244107at2759"/>
<keyword evidence="2" id="KW-1185">Reference proteome</keyword>
<dbReference type="GO" id="GO:0016236">
    <property type="term" value="P:macroautophagy"/>
    <property type="evidence" value="ECO:0007669"/>
    <property type="project" value="TreeGrafter"/>
</dbReference>
<sequence length="182" mass="20664">MRSTSWSSTTSANSFSPKAFAKAADVCHQLLAGHLWEKYVYVFAQKGALGAIAKYMPTANPRLPSSQYEMVLTHFLETDPASLLEIIRKWPKPRLQDKLPVQSNADAWINQLEVPTTVRRRRLAEADHMSMETAFLMEALAELYTATEQYDHALRIYLSQGSMCSNKDPAFKLIVEHNLWDS</sequence>
<evidence type="ECO:0000313" key="2">
    <source>
        <dbReference type="Proteomes" id="UP000030745"/>
    </source>
</evidence>
<feature type="non-terminal residue" evidence="1">
    <location>
        <position position="182"/>
    </location>
</feature>
<accession>A0A067BWP4</accession>
<dbReference type="EMBL" id="KK583375">
    <property type="protein sequence ID" value="KDO19037.1"/>
    <property type="molecule type" value="Genomic_DNA"/>
</dbReference>
<dbReference type="RefSeq" id="XP_012210248.1">
    <property type="nucleotide sequence ID" value="XM_012354858.1"/>
</dbReference>
<dbReference type="Pfam" id="PF23556">
    <property type="entry name" value="TPR_Vps41"/>
    <property type="match status" value="1"/>
</dbReference>
<evidence type="ECO:0000313" key="1">
    <source>
        <dbReference type="EMBL" id="KDO19037.1"/>
    </source>
</evidence>
<dbReference type="InterPro" id="IPR045111">
    <property type="entry name" value="Vps41/Vps8"/>
</dbReference>
<dbReference type="STRING" id="695850.A0A067BWP4"/>
<dbReference type="AlphaFoldDB" id="A0A067BWP4"/>
<dbReference type="Proteomes" id="UP000030745">
    <property type="component" value="Unassembled WGS sequence"/>
</dbReference>
<dbReference type="GO" id="GO:0006623">
    <property type="term" value="P:protein targeting to vacuole"/>
    <property type="evidence" value="ECO:0007669"/>
    <property type="project" value="InterPro"/>
</dbReference>
<dbReference type="PANTHER" id="PTHR12616">
    <property type="entry name" value="VACUOLAR PROTEIN SORTING VPS41"/>
    <property type="match status" value="1"/>
</dbReference>
<dbReference type="PANTHER" id="PTHR12616:SF1">
    <property type="entry name" value="VACUOLAR PROTEIN SORTING-ASSOCIATED PROTEIN 41 HOMOLOG"/>
    <property type="match status" value="1"/>
</dbReference>
<protein>
    <recommendedName>
        <fullName evidence="3">Vacuolar sorting protein 39/Transforming growth factor beta receptor-associated domain-containing protein</fullName>
    </recommendedName>
</protein>
<gene>
    <name evidence="1" type="ORF">SPRG_14374</name>
</gene>
<dbReference type="GO" id="GO:0009267">
    <property type="term" value="P:cellular response to starvation"/>
    <property type="evidence" value="ECO:0007669"/>
    <property type="project" value="TreeGrafter"/>
</dbReference>
<reference evidence="1 2" key="1">
    <citation type="journal article" date="2013" name="PLoS Genet.">
        <title>Distinctive expansion of potential virulence genes in the genome of the oomycete fish pathogen Saprolegnia parasitica.</title>
        <authorList>
            <person name="Jiang R.H."/>
            <person name="de Bruijn I."/>
            <person name="Haas B.J."/>
            <person name="Belmonte R."/>
            <person name="Lobach L."/>
            <person name="Christie J."/>
            <person name="van den Ackerveken G."/>
            <person name="Bottin A."/>
            <person name="Bulone V."/>
            <person name="Diaz-Moreno S.M."/>
            <person name="Dumas B."/>
            <person name="Fan L."/>
            <person name="Gaulin E."/>
            <person name="Govers F."/>
            <person name="Grenville-Briggs L.J."/>
            <person name="Horner N.R."/>
            <person name="Levin J.Z."/>
            <person name="Mammella M."/>
            <person name="Meijer H.J."/>
            <person name="Morris P."/>
            <person name="Nusbaum C."/>
            <person name="Oome S."/>
            <person name="Phillips A.J."/>
            <person name="van Rooyen D."/>
            <person name="Rzeszutek E."/>
            <person name="Saraiva M."/>
            <person name="Secombes C.J."/>
            <person name="Seidl M.F."/>
            <person name="Snel B."/>
            <person name="Stassen J.H."/>
            <person name="Sykes S."/>
            <person name="Tripathy S."/>
            <person name="van den Berg H."/>
            <person name="Vega-Arreguin J.C."/>
            <person name="Wawra S."/>
            <person name="Young S.K."/>
            <person name="Zeng Q."/>
            <person name="Dieguez-Uribeondo J."/>
            <person name="Russ C."/>
            <person name="Tyler B.M."/>
            <person name="van West P."/>
        </authorList>
    </citation>
    <scope>NUCLEOTIDE SEQUENCE [LARGE SCALE GENOMIC DNA]</scope>
    <source>
        <strain evidence="1 2">CBS 223.65</strain>
    </source>
</reference>
<name>A0A067BWP4_SAPPC</name>
<organism evidence="1 2">
    <name type="scientific">Saprolegnia parasitica (strain CBS 223.65)</name>
    <dbReference type="NCBI Taxonomy" id="695850"/>
    <lineage>
        <taxon>Eukaryota</taxon>
        <taxon>Sar</taxon>
        <taxon>Stramenopiles</taxon>
        <taxon>Oomycota</taxon>
        <taxon>Saprolegniomycetes</taxon>
        <taxon>Saprolegniales</taxon>
        <taxon>Saprolegniaceae</taxon>
        <taxon>Saprolegnia</taxon>
    </lineage>
</organism>
<dbReference type="GO" id="GO:0034058">
    <property type="term" value="P:endosomal vesicle fusion"/>
    <property type="evidence" value="ECO:0007669"/>
    <property type="project" value="TreeGrafter"/>
</dbReference>
<dbReference type="GO" id="GO:0030897">
    <property type="term" value="C:HOPS complex"/>
    <property type="evidence" value="ECO:0007669"/>
    <property type="project" value="TreeGrafter"/>
</dbReference>
<dbReference type="VEuPathDB" id="FungiDB:SPRG_14374"/>
<evidence type="ECO:0008006" key="3">
    <source>
        <dbReference type="Google" id="ProtNLM"/>
    </source>
</evidence>
<dbReference type="GeneID" id="24136183"/>
<dbReference type="GO" id="GO:0005770">
    <property type="term" value="C:late endosome"/>
    <property type="evidence" value="ECO:0007669"/>
    <property type="project" value="TreeGrafter"/>
</dbReference>
<proteinExistence type="predicted"/>